<evidence type="ECO:0000256" key="2">
    <source>
        <dbReference type="SAM" id="Phobius"/>
    </source>
</evidence>
<sequence length="396" mass="44855">MTQCSLDVNKTIESIVYEPLPKELAIEAMMFIDDLRNSNIDNDSLEKFTVTAAFTMKMILYLVYKDCVPLDIYTQIDDIAYDVLSELKKSSVSYSPDSRLMPTFIAFIVIVMTWYINYSVNAVIFHDNPIASIKEAADEVGKEAAFRGAAGALSNIEFQQVAINAKMIEIGFRPMEIPEVICTQDIVQWFYTSSEQKLSTSNLSPRYRCPMKLGSLYVPQGFFGYGDYGFEYFNVPKIHLMVIPQILSFLISYVDRLAIDKARPEELGVGFGLEQRERWISMVYVLKTAVDVIIAGADFLRASWFQLLLLMHRFGPKIGDYVWKLYEEQIYSILRQAEKDDKNSSKIPGAPPSTTQQDGSRVTVKSLSVVTRLKNLPEGRTPKTAARPRGKSPGRK</sequence>
<feature type="region of interest" description="Disordered" evidence="1">
    <location>
        <begin position="341"/>
        <end position="396"/>
    </location>
</feature>
<evidence type="ECO:0000256" key="1">
    <source>
        <dbReference type="SAM" id="MobiDB-lite"/>
    </source>
</evidence>
<feature type="compositionally biased region" description="Basic residues" evidence="1">
    <location>
        <begin position="386"/>
        <end position="396"/>
    </location>
</feature>
<keyword evidence="2" id="KW-1133">Transmembrane helix</keyword>
<feature type="transmembrane region" description="Helical" evidence="2">
    <location>
        <begin position="98"/>
        <end position="116"/>
    </location>
</feature>
<accession>A0A6C0IXC3</accession>
<keyword evidence="2" id="KW-0812">Transmembrane</keyword>
<reference evidence="3" key="1">
    <citation type="journal article" date="2020" name="Nature">
        <title>Giant virus diversity and host interactions through global metagenomics.</title>
        <authorList>
            <person name="Schulz F."/>
            <person name="Roux S."/>
            <person name="Paez-Espino D."/>
            <person name="Jungbluth S."/>
            <person name="Walsh D.A."/>
            <person name="Denef V.J."/>
            <person name="McMahon K.D."/>
            <person name="Konstantinidis K.T."/>
            <person name="Eloe-Fadrosh E.A."/>
            <person name="Kyrpides N.C."/>
            <person name="Woyke T."/>
        </authorList>
    </citation>
    <scope>NUCLEOTIDE SEQUENCE</scope>
    <source>
        <strain evidence="3">GVMAG-M-3300024510-1</strain>
    </source>
</reference>
<dbReference type="AlphaFoldDB" id="A0A6C0IXC3"/>
<evidence type="ECO:0000313" key="3">
    <source>
        <dbReference type="EMBL" id="QHT97076.1"/>
    </source>
</evidence>
<keyword evidence="2" id="KW-0472">Membrane</keyword>
<name>A0A6C0IXC3_9ZZZZ</name>
<organism evidence="3">
    <name type="scientific">viral metagenome</name>
    <dbReference type="NCBI Taxonomy" id="1070528"/>
    <lineage>
        <taxon>unclassified sequences</taxon>
        <taxon>metagenomes</taxon>
        <taxon>organismal metagenomes</taxon>
    </lineage>
</organism>
<proteinExistence type="predicted"/>
<dbReference type="EMBL" id="MN740271">
    <property type="protein sequence ID" value="QHT97076.1"/>
    <property type="molecule type" value="Genomic_DNA"/>
</dbReference>
<protein>
    <submittedName>
        <fullName evidence="3">Uncharacterized protein</fullName>
    </submittedName>
</protein>
<feature type="compositionally biased region" description="Polar residues" evidence="1">
    <location>
        <begin position="352"/>
        <end position="369"/>
    </location>
</feature>